<keyword evidence="1" id="KW-0812">Transmembrane</keyword>
<dbReference type="InterPro" id="IPR010295">
    <property type="entry name" value="DUF898"/>
</dbReference>
<feature type="transmembrane region" description="Helical" evidence="1">
    <location>
        <begin position="240"/>
        <end position="264"/>
    </location>
</feature>
<evidence type="ECO:0000313" key="2">
    <source>
        <dbReference type="EMBL" id="SEB38042.1"/>
    </source>
</evidence>
<organism evidence="2 3">
    <name type="scientific">Nitratireductor aquibiodomus</name>
    <dbReference type="NCBI Taxonomy" id="204799"/>
    <lineage>
        <taxon>Bacteria</taxon>
        <taxon>Pseudomonadati</taxon>
        <taxon>Pseudomonadota</taxon>
        <taxon>Alphaproteobacteria</taxon>
        <taxon>Hyphomicrobiales</taxon>
        <taxon>Phyllobacteriaceae</taxon>
        <taxon>Nitratireductor</taxon>
    </lineage>
</organism>
<accession>A0A1H4IXQ2</accession>
<sequence length="363" mass="39785">MTSLKTAAASREAPVHLGFSFTGRALEYFGIWIVNLLLSIITLGIYTAWAKVRRLRYFYGNTWLDGHNFEYHARPVKILIGRIIVVALLVAYNLLVSISPIFGLLIILYLLAFPWLLNKSMAFNARMTSYRNVRLNFRGSYWGAFLAFVIMPIVALLTAGLLFPLASKLSNDYIGRHLGYGSARFETRAPLKALYGNLGATILFVIMVTLVCAGIGFLVGSSLVTAGNMMQGGGDELLDVLTFGPVTGALIGGYIALALAYLFYAAGVRNIAYNHTVLDGQHQLTSSVNRMRYVWILVSNLFATILSLGLLRPWAAIRTWRYLVSSTGLLAAGPLDDFVDEAAPEGNVGAAEFFDIEGIDFGL</sequence>
<feature type="transmembrane region" description="Helical" evidence="1">
    <location>
        <begin position="198"/>
        <end position="219"/>
    </location>
</feature>
<proteinExistence type="predicted"/>
<feature type="transmembrane region" description="Helical" evidence="1">
    <location>
        <begin position="139"/>
        <end position="163"/>
    </location>
</feature>
<feature type="transmembrane region" description="Helical" evidence="1">
    <location>
        <begin position="101"/>
        <end position="118"/>
    </location>
</feature>
<feature type="transmembrane region" description="Helical" evidence="1">
    <location>
        <begin position="293"/>
        <end position="311"/>
    </location>
</feature>
<keyword evidence="1" id="KW-1133">Transmembrane helix</keyword>
<feature type="transmembrane region" description="Helical" evidence="1">
    <location>
        <begin position="78"/>
        <end position="95"/>
    </location>
</feature>
<dbReference type="RefSeq" id="WP_244508972.1">
    <property type="nucleotide sequence ID" value="NZ_FNSL01000001.1"/>
</dbReference>
<dbReference type="Pfam" id="PF05987">
    <property type="entry name" value="DUF898"/>
    <property type="match status" value="1"/>
</dbReference>
<name>A0A1H4IXQ2_9HYPH</name>
<evidence type="ECO:0000256" key="1">
    <source>
        <dbReference type="SAM" id="Phobius"/>
    </source>
</evidence>
<reference evidence="3" key="1">
    <citation type="submission" date="2016-10" db="EMBL/GenBank/DDBJ databases">
        <authorList>
            <person name="Varghese N."/>
            <person name="Submissions S."/>
        </authorList>
    </citation>
    <scope>NUCLEOTIDE SEQUENCE [LARGE SCALE GENOMIC DNA]</scope>
    <source>
        <strain evidence="3">ES.061</strain>
    </source>
</reference>
<keyword evidence="3" id="KW-1185">Reference proteome</keyword>
<evidence type="ECO:0000313" key="3">
    <source>
        <dbReference type="Proteomes" id="UP000199064"/>
    </source>
</evidence>
<dbReference type="Proteomes" id="UP000199064">
    <property type="component" value="Unassembled WGS sequence"/>
</dbReference>
<protein>
    <submittedName>
        <fullName evidence="2">Uncharacterized membrane protein YjgN, DUF898 family</fullName>
    </submittedName>
</protein>
<dbReference type="EMBL" id="FNSL01000001">
    <property type="protein sequence ID" value="SEB38042.1"/>
    <property type="molecule type" value="Genomic_DNA"/>
</dbReference>
<keyword evidence="1" id="KW-0472">Membrane</keyword>
<dbReference type="AlphaFoldDB" id="A0A1H4IXQ2"/>
<feature type="transmembrane region" description="Helical" evidence="1">
    <location>
        <begin position="29"/>
        <end position="49"/>
    </location>
</feature>
<gene>
    <name evidence="2" type="ORF">SAMN05216452_0641</name>
</gene>